<keyword evidence="3" id="KW-1185">Reference proteome</keyword>
<name>A0A7J5B450_9MICO</name>
<proteinExistence type="predicted"/>
<accession>A0A7J5B450</accession>
<reference evidence="2 3" key="1">
    <citation type="submission" date="2019-09" db="EMBL/GenBank/DDBJ databases">
        <title>Phylogeny of genus Pseudoclavibacter and closely related genus.</title>
        <authorList>
            <person name="Li Y."/>
        </authorList>
    </citation>
    <scope>NUCLEOTIDE SEQUENCE [LARGE SCALE GENOMIC DNA]</scope>
    <source>
        <strain evidence="2 3">THG-MD12</strain>
    </source>
</reference>
<comment type="caution">
    <text evidence="2">The sequence shown here is derived from an EMBL/GenBank/DDBJ whole genome shotgun (WGS) entry which is preliminary data.</text>
</comment>
<keyword evidence="1" id="KW-0812">Transmembrane</keyword>
<sequence>MHELRLSEETQRRAVALNARQAWISLAFLAPILLALVVIFSLQDFWLGFGYGVLVVVLVGGSLPLSIWLARWAMRETYIRFGDGWIEHKWMFRTRRFAAAEAEATSVVTVDRMSFGGFSGAPTHHLIVTGRDRRLLILVGQMWTTQQLSAIMHDLASRGVPWISVPEPITPPQLRARDPRLVPWWQAHPVAFALLIAGAVFVLAIILITVLAFVVFTAVMG</sequence>
<dbReference type="AlphaFoldDB" id="A0A7J5B450"/>
<feature type="transmembrane region" description="Helical" evidence="1">
    <location>
        <begin position="48"/>
        <end position="70"/>
    </location>
</feature>
<dbReference type="RefSeq" id="WP_151421993.1">
    <property type="nucleotide sequence ID" value="NZ_WBJX01000001.1"/>
</dbReference>
<dbReference type="Proteomes" id="UP000490386">
    <property type="component" value="Unassembled WGS sequence"/>
</dbReference>
<protein>
    <submittedName>
        <fullName evidence="2">Uncharacterized protein</fullName>
    </submittedName>
</protein>
<dbReference type="OrthoDB" id="4833370at2"/>
<evidence type="ECO:0000256" key="1">
    <source>
        <dbReference type="SAM" id="Phobius"/>
    </source>
</evidence>
<keyword evidence="1" id="KW-1133">Transmembrane helix</keyword>
<organism evidence="2 3">
    <name type="scientific">Pseudoclavibacter terrae</name>
    <dbReference type="NCBI Taxonomy" id="1530195"/>
    <lineage>
        <taxon>Bacteria</taxon>
        <taxon>Bacillati</taxon>
        <taxon>Actinomycetota</taxon>
        <taxon>Actinomycetes</taxon>
        <taxon>Micrococcales</taxon>
        <taxon>Microbacteriaceae</taxon>
        <taxon>Pseudoclavibacter</taxon>
    </lineage>
</organism>
<dbReference type="EMBL" id="WBJX01000001">
    <property type="protein sequence ID" value="KAB1638949.1"/>
    <property type="molecule type" value="Genomic_DNA"/>
</dbReference>
<feature type="transmembrane region" description="Helical" evidence="1">
    <location>
        <begin position="190"/>
        <end position="219"/>
    </location>
</feature>
<gene>
    <name evidence="2" type="ORF">F8O03_00905</name>
</gene>
<evidence type="ECO:0000313" key="2">
    <source>
        <dbReference type="EMBL" id="KAB1638949.1"/>
    </source>
</evidence>
<feature type="transmembrane region" description="Helical" evidence="1">
    <location>
        <begin position="21"/>
        <end position="42"/>
    </location>
</feature>
<keyword evidence="1" id="KW-0472">Membrane</keyword>
<evidence type="ECO:0000313" key="3">
    <source>
        <dbReference type="Proteomes" id="UP000490386"/>
    </source>
</evidence>